<feature type="domain" description="Mannitol dehydrogenase C-terminal" evidence="4">
    <location>
        <begin position="276"/>
        <end position="479"/>
    </location>
</feature>
<accession>A0A316AMG9</accession>
<dbReference type="GO" id="GO:0008926">
    <property type="term" value="F:mannitol-1-phosphate 5-dehydrogenase activity"/>
    <property type="evidence" value="ECO:0007669"/>
    <property type="project" value="TreeGrafter"/>
</dbReference>
<dbReference type="RefSeq" id="WP_109674589.1">
    <property type="nucleotide sequence ID" value="NZ_QGDT01000005.1"/>
</dbReference>
<evidence type="ECO:0000259" key="4">
    <source>
        <dbReference type="Pfam" id="PF08125"/>
    </source>
</evidence>
<dbReference type="Gene3D" id="3.40.50.720">
    <property type="entry name" value="NAD(P)-binding Rossmann-like Domain"/>
    <property type="match status" value="1"/>
</dbReference>
<evidence type="ECO:0000256" key="1">
    <source>
        <dbReference type="ARBA" id="ARBA00023002"/>
    </source>
</evidence>
<keyword evidence="1" id="KW-0560">Oxidoreductase</keyword>
<dbReference type="InterPro" id="IPR013131">
    <property type="entry name" value="Mannitol_DH_N"/>
</dbReference>
<evidence type="ECO:0000313" key="5">
    <source>
        <dbReference type="EMBL" id="PWJ57990.1"/>
    </source>
</evidence>
<dbReference type="PANTHER" id="PTHR30524:SF0">
    <property type="entry name" value="ALTRONATE OXIDOREDUCTASE-RELATED"/>
    <property type="match status" value="1"/>
</dbReference>
<reference evidence="5 6" key="1">
    <citation type="submission" date="2018-03" db="EMBL/GenBank/DDBJ databases">
        <title>Genomic Encyclopedia of Archaeal and Bacterial Type Strains, Phase II (KMG-II): from individual species to whole genera.</title>
        <authorList>
            <person name="Goeker M."/>
        </authorList>
    </citation>
    <scope>NUCLEOTIDE SEQUENCE [LARGE SCALE GENOMIC DNA]</scope>
    <source>
        <strain evidence="5 6">DSM 100346</strain>
    </source>
</reference>
<dbReference type="GO" id="GO:0005829">
    <property type="term" value="C:cytosol"/>
    <property type="evidence" value="ECO:0007669"/>
    <property type="project" value="TreeGrafter"/>
</dbReference>
<proteinExistence type="predicted"/>
<evidence type="ECO:0000259" key="3">
    <source>
        <dbReference type="Pfam" id="PF01232"/>
    </source>
</evidence>
<gene>
    <name evidence="5" type="ORF">CLV98_105170</name>
</gene>
<dbReference type="PANTHER" id="PTHR30524">
    <property type="entry name" value="MANNITOL-1-PHOSPHATE 5-DEHYDROGENASE"/>
    <property type="match status" value="1"/>
</dbReference>
<dbReference type="SUPFAM" id="SSF48179">
    <property type="entry name" value="6-phosphogluconate dehydrogenase C-terminal domain-like"/>
    <property type="match status" value="1"/>
</dbReference>
<dbReference type="NCBIfam" id="NF002969">
    <property type="entry name" value="PRK03643.1"/>
    <property type="match status" value="1"/>
</dbReference>
<dbReference type="Pfam" id="PF01232">
    <property type="entry name" value="Mannitol_dh"/>
    <property type="match status" value="1"/>
</dbReference>
<evidence type="ECO:0000256" key="2">
    <source>
        <dbReference type="ARBA" id="ARBA00023027"/>
    </source>
</evidence>
<dbReference type="GO" id="GO:0019592">
    <property type="term" value="P:mannitol catabolic process"/>
    <property type="evidence" value="ECO:0007669"/>
    <property type="project" value="TreeGrafter"/>
</dbReference>
<sequence>MKYLSKNEVIQPAWLDYPEKVMFFGTGVLLRGLPLYFIDKANKQAVFQGRVVVVKSTAHGDISRYERQDNCFTTVVRGIEAGAAVEENIVNCAISRVFTAASDWDRIVAIGSSPDLTLVVSNTTEVGIAYQPERIGTDSPESFPAKLLAILLARYKAFEGDNDKGLVIVPTELISENGQKLRTILNQLAAYNELDEAFIAWLNDANFFCNSLVDRIVPGEIKGAFKEELERQFGYVDDLMIMAEPYRLWAIEGDHTVKEKLSFCQVDSGVKVVPSIAEFKELKLRLLNAPHTFCCSIAHLRGFETVKEAMKNANFVDFMSTLMTEEISQCLPDAIPAETITTFAATVLDRFRNESLEHKWLSISMNYTTKVRMRCVGLLEAWYAKHQSVPQHMAYAFAAYLRFMKVVKQEGEVYYGAVNGAFYPINDTEAAYFATIWADNELTTTERVDTILKNESLWGVDLLALPGFAETVSQNLQEIIEQPALIG</sequence>
<dbReference type="EMBL" id="QGDT01000005">
    <property type="protein sequence ID" value="PWJ57990.1"/>
    <property type="molecule type" value="Genomic_DNA"/>
</dbReference>
<feature type="domain" description="Mannitol dehydrogenase N-terminal" evidence="3">
    <location>
        <begin position="20"/>
        <end position="260"/>
    </location>
</feature>
<dbReference type="InterPro" id="IPR013118">
    <property type="entry name" value="Mannitol_DH_C"/>
</dbReference>
<name>A0A316AMG9_9BACT</name>
<dbReference type="OrthoDB" id="9768714at2"/>
<evidence type="ECO:0000313" key="6">
    <source>
        <dbReference type="Proteomes" id="UP000245880"/>
    </source>
</evidence>
<comment type="caution">
    <text evidence="5">The sequence shown here is derived from an EMBL/GenBank/DDBJ whole genome shotgun (WGS) entry which is preliminary data.</text>
</comment>
<dbReference type="InterPro" id="IPR013328">
    <property type="entry name" value="6PGD_dom2"/>
</dbReference>
<keyword evidence="6" id="KW-1185">Reference proteome</keyword>
<dbReference type="InterPro" id="IPR036291">
    <property type="entry name" value="NAD(P)-bd_dom_sf"/>
</dbReference>
<dbReference type="Proteomes" id="UP000245880">
    <property type="component" value="Unassembled WGS sequence"/>
</dbReference>
<protein>
    <submittedName>
        <fullName evidence="5">Tagaturonate reductase</fullName>
    </submittedName>
</protein>
<organism evidence="5 6">
    <name type="scientific">Dyadobacter jejuensis</name>
    <dbReference type="NCBI Taxonomy" id="1082580"/>
    <lineage>
        <taxon>Bacteria</taxon>
        <taxon>Pseudomonadati</taxon>
        <taxon>Bacteroidota</taxon>
        <taxon>Cytophagia</taxon>
        <taxon>Cytophagales</taxon>
        <taxon>Spirosomataceae</taxon>
        <taxon>Dyadobacter</taxon>
    </lineage>
</organism>
<keyword evidence="2" id="KW-0520">NAD</keyword>
<dbReference type="AlphaFoldDB" id="A0A316AMG9"/>
<dbReference type="InterPro" id="IPR008927">
    <property type="entry name" value="6-PGluconate_DH-like_C_sf"/>
</dbReference>
<dbReference type="Gene3D" id="1.10.1040.10">
    <property type="entry name" value="N-(1-d-carboxylethyl)-l-norvaline Dehydrogenase, domain 2"/>
    <property type="match status" value="1"/>
</dbReference>
<dbReference type="Pfam" id="PF08125">
    <property type="entry name" value="Mannitol_dh_C"/>
    <property type="match status" value="1"/>
</dbReference>
<dbReference type="SUPFAM" id="SSF51735">
    <property type="entry name" value="NAD(P)-binding Rossmann-fold domains"/>
    <property type="match status" value="1"/>
</dbReference>